<feature type="domain" description="Lipocalin-like" evidence="2">
    <location>
        <begin position="32"/>
        <end position="126"/>
    </location>
</feature>
<sequence length="138" mass="14821">MKKTQKSVFLLLLAICFSVSLLAGCGTAANQLVGTWKFEKLTSSGHEITASALQAMTVPTASVPSRDDFYKNLTQTSLNFQDGGKVTVQAGSVAKTGTWKQDGEKITITDVDTPYILTLQNNKLSLEQGGAIFVFQKA</sequence>
<reference evidence="3 4" key="1">
    <citation type="submission" date="2020-08" db="EMBL/GenBank/DDBJ databases">
        <authorList>
            <person name="Ren C."/>
            <person name="Gu Y."/>
            <person name="Xu Y."/>
        </authorList>
    </citation>
    <scope>NUCLEOTIDE SEQUENCE [LARGE SCALE GENOMIC DNA]</scope>
    <source>
        <strain evidence="3 4">LBM18003</strain>
    </source>
</reference>
<keyword evidence="4" id="KW-1185">Reference proteome</keyword>
<dbReference type="Pfam" id="PF13648">
    <property type="entry name" value="Lipocalin_4"/>
    <property type="match status" value="1"/>
</dbReference>
<dbReference type="RefSeq" id="WP_212506247.1">
    <property type="nucleotide sequence ID" value="NZ_CP060696.1"/>
</dbReference>
<name>A0A7G9WER6_9FIRM</name>
<dbReference type="InterPro" id="IPR024311">
    <property type="entry name" value="Lipocalin-like"/>
</dbReference>
<protein>
    <submittedName>
        <fullName evidence="3">Lipocalin family protein</fullName>
    </submittedName>
</protein>
<dbReference type="PROSITE" id="PS51257">
    <property type="entry name" value="PROKAR_LIPOPROTEIN"/>
    <property type="match status" value="1"/>
</dbReference>
<keyword evidence="1" id="KW-0732">Signal</keyword>
<evidence type="ECO:0000256" key="1">
    <source>
        <dbReference type="SAM" id="SignalP"/>
    </source>
</evidence>
<dbReference type="EMBL" id="CP060696">
    <property type="protein sequence ID" value="QNO17178.1"/>
    <property type="molecule type" value="Genomic_DNA"/>
</dbReference>
<evidence type="ECO:0000259" key="2">
    <source>
        <dbReference type="Pfam" id="PF13648"/>
    </source>
</evidence>
<dbReference type="KEGG" id="caml:H6X83_09455"/>
<proteinExistence type="predicted"/>
<evidence type="ECO:0000313" key="3">
    <source>
        <dbReference type="EMBL" id="QNO17178.1"/>
    </source>
</evidence>
<feature type="signal peptide" evidence="1">
    <location>
        <begin position="1"/>
        <end position="23"/>
    </location>
</feature>
<feature type="chain" id="PRO_5038753755" evidence="1">
    <location>
        <begin position="24"/>
        <end position="138"/>
    </location>
</feature>
<dbReference type="Proteomes" id="UP000516046">
    <property type="component" value="Chromosome"/>
</dbReference>
<evidence type="ECO:0000313" key="4">
    <source>
        <dbReference type="Proteomes" id="UP000516046"/>
    </source>
</evidence>
<dbReference type="AlphaFoldDB" id="A0A7G9WER6"/>
<organism evidence="3 4">
    <name type="scientific">Caproicibacterium amylolyticum</name>
    <dbReference type="NCBI Taxonomy" id="2766537"/>
    <lineage>
        <taxon>Bacteria</taxon>
        <taxon>Bacillati</taxon>
        <taxon>Bacillota</taxon>
        <taxon>Clostridia</taxon>
        <taxon>Eubacteriales</taxon>
        <taxon>Oscillospiraceae</taxon>
        <taxon>Caproicibacterium</taxon>
    </lineage>
</organism>
<gene>
    <name evidence="3" type="ORF">H6X83_09455</name>
</gene>
<accession>A0A7G9WER6</accession>